<proteinExistence type="predicted"/>
<evidence type="ECO:0000313" key="1">
    <source>
        <dbReference type="EMBL" id="KAK2859132.1"/>
    </source>
</evidence>
<accession>A0AA88NI88</accession>
<protein>
    <submittedName>
        <fullName evidence="1">Uncharacterized protein</fullName>
    </submittedName>
</protein>
<organism evidence="1 2">
    <name type="scientific">Channa striata</name>
    <name type="common">Snakehead murrel</name>
    <name type="synonym">Ophicephalus striatus</name>
    <dbReference type="NCBI Taxonomy" id="64152"/>
    <lineage>
        <taxon>Eukaryota</taxon>
        <taxon>Metazoa</taxon>
        <taxon>Chordata</taxon>
        <taxon>Craniata</taxon>
        <taxon>Vertebrata</taxon>
        <taxon>Euteleostomi</taxon>
        <taxon>Actinopterygii</taxon>
        <taxon>Neopterygii</taxon>
        <taxon>Teleostei</taxon>
        <taxon>Neoteleostei</taxon>
        <taxon>Acanthomorphata</taxon>
        <taxon>Anabantaria</taxon>
        <taxon>Anabantiformes</taxon>
        <taxon>Channoidei</taxon>
        <taxon>Channidae</taxon>
        <taxon>Channa</taxon>
    </lineage>
</organism>
<dbReference type="Proteomes" id="UP001187415">
    <property type="component" value="Unassembled WGS sequence"/>
</dbReference>
<comment type="caution">
    <text evidence="1">The sequence shown here is derived from an EMBL/GenBank/DDBJ whole genome shotgun (WGS) entry which is preliminary data.</text>
</comment>
<evidence type="ECO:0000313" key="2">
    <source>
        <dbReference type="Proteomes" id="UP001187415"/>
    </source>
</evidence>
<reference evidence="1" key="1">
    <citation type="submission" date="2023-07" db="EMBL/GenBank/DDBJ databases">
        <title>Chromosome-level Genome Assembly of Striped Snakehead (Channa striata).</title>
        <authorList>
            <person name="Liu H."/>
        </authorList>
    </citation>
    <scope>NUCLEOTIDE SEQUENCE</scope>
    <source>
        <strain evidence="1">Gz</strain>
        <tissue evidence="1">Muscle</tissue>
    </source>
</reference>
<gene>
    <name evidence="1" type="ORF">Q5P01_003752</name>
</gene>
<name>A0AA88NI88_CHASR</name>
<keyword evidence="2" id="KW-1185">Reference proteome</keyword>
<dbReference type="EMBL" id="JAUPFM010000002">
    <property type="protein sequence ID" value="KAK2859132.1"/>
    <property type="molecule type" value="Genomic_DNA"/>
</dbReference>
<dbReference type="AlphaFoldDB" id="A0AA88NI88"/>
<sequence length="85" mass="9432">MLGWRAAPVDTVVFYRLFKASRAEKSKPPPPLRLPPLFPLKEKGQSVCVLQWLLVTQKLFPASGNLITSNCFAKGCIIARSRGGY</sequence>